<dbReference type="PROSITE" id="PS50109">
    <property type="entry name" value="HIS_KIN"/>
    <property type="match status" value="1"/>
</dbReference>
<dbReference type="PANTHER" id="PTHR24421:SF10">
    <property type="entry name" value="NITRATE_NITRITE SENSOR PROTEIN NARQ"/>
    <property type="match status" value="1"/>
</dbReference>
<evidence type="ECO:0000256" key="4">
    <source>
        <dbReference type="ARBA" id="ARBA00022777"/>
    </source>
</evidence>
<keyword evidence="4 9" id="KW-0418">Kinase</keyword>
<feature type="chain" id="PRO_5020927644" description="histidine kinase" evidence="7">
    <location>
        <begin position="24"/>
        <end position="614"/>
    </location>
</feature>
<gene>
    <name evidence="9" type="ORF">EV199_2256</name>
</gene>
<feature type="transmembrane region" description="Helical" evidence="6">
    <location>
        <begin position="389"/>
        <end position="409"/>
    </location>
</feature>
<keyword evidence="7" id="KW-0732">Signal</keyword>
<dbReference type="PANTHER" id="PTHR24421">
    <property type="entry name" value="NITRATE/NITRITE SENSOR PROTEIN NARX-RELATED"/>
    <property type="match status" value="1"/>
</dbReference>
<evidence type="ECO:0000259" key="8">
    <source>
        <dbReference type="PROSITE" id="PS50109"/>
    </source>
</evidence>
<evidence type="ECO:0000256" key="3">
    <source>
        <dbReference type="ARBA" id="ARBA00022679"/>
    </source>
</evidence>
<evidence type="ECO:0000256" key="7">
    <source>
        <dbReference type="SAM" id="SignalP"/>
    </source>
</evidence>
<evidence type="ECO:0000256" key="6">
    <source>
        <dbReference type="SAM" id="Phobius"/>
    </source>
</evidence>
<organism evidence="9 10">
    <name type="scientific">Pseudobacter ginsenosidimutans</name>
    <dbReference type="NCBI Taxonomy" id="661488"/>
    <lineage>
        <taxon>Bacteria</taxon>
        <taxon>Pseudomonadati</taxon>
        <taxon>Bacteroidota</taxon>
        <taxon>Chitinophagia</taxon>
        <taxon>Chitinophagales</taxon>
        <taxon>Chitinophagaceae</taxon>
        <taxon>Pseudobacter</taxon>
    </lineage>
</organism>
<accession>A0A4Q7N5M7</accession>
<reference evidence="9 10" key="1">
    <citation type="submission" date="2019-02" db="EMBL/GenBank/DDBJ databases">
        <title>Genomic Encyclopedia of Type Strains, Phase IV (KMG-IV): sequencing the most valuable type-strain genomes for metagenomic binning, comparative biology and taxonomic classification.</title>
        <authorList>
            <person name="Goeker M."/>
        </authorList>
    </citation>
    <scope>NUCLEOTIDE SEQUENCE [LARGE SCALE GENOMIC DNA]</scope>
    <source>
        <strain evidence="9 10">DSM 18116</strain>
    </source>
</reference>
<keyword evidence="6" id="KW-0812">Transmembrane</keyword>
<dbReference type="SUPFAM" id="SSF55874">
    <property type="entry name" value="ATPase domain of HSP90 chaperone/DNA topoisomerase II/histidine kinase"/>
    <property type="match status" value="1"/>
</dbReference>
<evidence type="ECO:0000256" key="5">
    <source>
        <dbReference type="ARBA" id="ARBA00023012"/>
    </source>
</evidence>
<evidence type="ECO:0000313" key="10">
    <source>
        <dbReference type="Proteomes" id="UP000293874"/>
    </source>
</evidence>
<evidence type="ECO:0000313" key="9">
    <source>
        <dbReference type="EMBL" id="RZS76373.1"/>
    </source>
</evidence>
<dbReference type="EMBL" id="SGXA01000001">
    <property type="protein sequence ID" value="RZS76373.1"/>
    <property type="molecule type" value="Genomic_DNA"/>
</dbReference>
<comment type="caution">
    <text evidence="9">The sequence shown here is derived from an EMBL/GenBank/DDBJ whole genome shotgun (WGS) entry which is preliminary data.</text>
</comment>
<dbReference type="InterPro" id="IPR005467">
    <property type="entry name" value="His_kinase_dom"/>
</dbReference>
<keyword evidence="6" id="KW-1133">Transmembrane helix</keyword>
<dbReference type="Gene3D" id="3.30.565.10">
    <property type="entry name" value="Histidine kinase-like ATPase, C-terminal domain"/>
    <property type="match status" value="1"/>
</dbReference>
<keyword evidence="5" id="KW-0902">Two-component regulatory system</keyword>
<dbReference type="CDD" id="cd16917">
    <property type="entry name" value="HATPase_UhpB-NarQ-NarX-like"/>
    <property type="match status" value="1"/>
</dbReference>
<feature type="domain" description="Histidine kinase" evidence="8">
    <location>
        <begin position="423"/>
        <end position="614"/>
    </location>
</feature>
<evidence type="ECO:0000256" key="2">
    <source>
        <dbReference type="ARBA" id="ARBA00012438"/>
    </source>
</evidence>
<keyword evidence="10" id="KW-1185">Reference proteome</keyword>
<dbReference type="GO" id="GO:0004673">
    <property type="term" value="F:protein histidine kinase activity"/>
    <property type="evidence" value="ECO:0007669"/>
    <property type="project" value="UniProtKB-EC"/>
</dbReference>
<dbReference type="EC" id="2.7.13.3" evidence="2"/>
<feature type="signal peptide" evidence="7">
    <location>
        <begin position="1"/>
        <end position="23"/>
    </location>
</feature>
<evidence type="ECO:0000256" key="1">
    <source>
        <dbReference type="ARBA" id="ARBA00000085"/>
    </source>
</evidence>
<dbReference type="OrthoDB" id="624449at2"/>
<comment type="catalytic activity">
    <reaction evidence="1">
        <text>ATP + protein L-histidine = ADP + protein N-phospho-L-histidine.</text>
        <dbReference type="EC" id="2.7.13.3"/>
    </reaction>
</comment>
<dbReference type="Proteomes" id="UP000293874">
    <property type="component" value="Unassembled WGS sequence"/>
</dbReference>
<dbReference type="AlphaFoldDB" id="A0A4Q7N5M7"/>
<sequence>MRSWLPVTLFLTALLCLHGSASASDKDSLQIFFRRILLQNQQQKLPDSSYIKKMDSTVFHCFDRTDFPQLLEQYRHIVFKDTAFRERRIIYFQYRGIHSVNNNSTGQSIFWFGKMAEEAKAQHNTPRELAANRAIITIFIDNEDYEKCYQRFDSIAPLLKAQADSAILGKSKGIMIENVCGILGAMTSLFYERKKYTQASEAEALLHRVMEAVNSAPEKYEPFLSKIRISATEAAFAKARYGQKDSRLADSAFNKTLYWIRSSITMSKAMKPFFEYDAYKSAIEYFMEAGRTDSASKYLALLDQMDLPIIRARKQQFYHEQMALLLRSKGKLAEAYAHNRLALSLKDSVLKATLTDRDNNVYAQTQMEYSRALLNEAEDARDKAEQKNIYLILLIISKLVLFTVLFFWLRQRQRNKFLNAKLRMARNIHDEIGPQLLYIKLLARKEKESVAAASPHLVQMEGAIGTVMETVRGLSHDLKSDLELSTTQLYEDVRGLLEKTQALTGISYQFYFNKKDKPLNYFQYQHLRNILSELVNNTLKHAEWSRIDAMLQVLSRRIRIVYTDNGQGFEPAYEQKNGIGLANIRERVDKLRGELSLRNNYPEGYTIEINIPFS</sequence>
<dbReference type="RefSeq" id="WP_130540677.1">
    <property type="nucleotide sequence ID" value="NZ_CP042431.1"/>
</dbReference>
<dbReference type="InterPro" id="IPR003594">
    <property type="entry name" value="HATPase_dom"/>
</dbReference>
<name>A0A4Q7N5M7_9BACT</name>
<dbReference type="GO" id="GO:0000160">
    <property type="term" value="P:phosphorelay signal transduction system"/>
    <property type="evidence" value="ECO:0007669"/>
    <property type="project" value="UniProtKB-KW"/>
</dbReference>
<keyword evidence="3" id="KW-0808">Transferase</keyword>
<proteinExistence type="predicted"/>
<dbReference type="Pfam" id="PF02518">
    <property type="entry name" value="HATPase_c"/>
    <property type="match status" value="1"/>
</dbReference>
<keyword evidence="6" id="KW-0472">Membrane</keyword>
<protein>
    <recommendedName>
        <fullName evidence="2">histidine kinase</fullName>
        <ecNumber evidence="2">2.7.13.3</ecNumber>
    </recommendedName>
</protein>
<dbReference type="InterPro" id="IPR050482">
    <property type="entry name" value="Sensor_HK_TwoCompSys"/>
</dbReference>
<dbReference type="InterPro" id="IPR036890">
    <property type="entry name" value="HATPase_C_sf"/>
</dbReference>